<dbReference type="InterPro" id="IPR011042">
    <property type="entry name" value="6-blade_b-propeller_TolB-like"/>
</dbReference>
<keyword evidence="2" id="KW-1185">Reference proteome</keyword>
<dbReference type="VEuPathDB" id="FungiDB:ATEG_07094"/>
<dbReference type="EMBL" id="BLJY01000014">
    <property type="protein sequence ID" value="GFF21140.1"/>
    <property type="molecule type" value="Genomic_DNA"/>
</dbReference>
<dbReference type="InterPro" id="IPR051288">
    <property type="entry name" value="Serum_paraoxonase/arylesterase"/>
</dbReference>
<dbReference type="PANTHER" id="PTHR11799:SF20">
    <property type="entry name" value="SMP-30_GLUCONOLACTONASE_LRE-LIKE REGION DOMAIN-CONTAINING PROTEIN"/>
    <property type="match status" value="1"/>
</dbReference>
<dbReference type="PANTHER" id="PTHR11799">
    <property type="entry name" value="PARAOXONASE"/>
    <property type="match status" value="1"/>
</dbReference>
<organism evidence="1 2">
    <name type="scientific">Aspergillus terreus</name>
    <dbReference type="NCBI Taxonomy" id="33178"/>
    <lineage>
        <taxon>Eukaryota</taxon>
        <taxon>Fungi</taxon>
        <taxon>Dikarya</taxon>
        <taxon>Ascomycota</taxon>
        <taxon>Pezizomycotina</taxon>
        <taxon>Eurotiomycetes</taxon>
        <taxon>Eurotiomycetidae</taxon>
        <taxon>Eurotiales</taxon>
        <taxon>Aspergillaceae</taxon>
        <taxon>Aspergillus</taxon>
        <taxon>Aspergillus subgen. Circumdati</taxon>
    </lineage>
</organism>
<protein>
    <submittedName>
        <fullName evidence="1">SMP-30/Gluconolaconase/LRE-like region</fullName>
    </submittedName>
</protein>
<comment type="caution">
    <text evidence="1">The sequence shown here is derived from an EMBL/GenBank/DDBJ whole genome shotgun (WGS) entry which is preliminary data.</text>
</comment>
<dbReference type="AlphaFoldDB" id="A0A5M3Z488"/>
<sequence>MAPTIKTVLIAILAVAIGLYKVYLHDALMFLFGVGRVIQPLEDFPQYRCHRIQHPLLESCEDIWLDERARKLYAACSGVAVRTAWSPGGNLYDLAARAAAGGGTDHLAVLDIDQPGADGLYGVRAVPFRGQNGDPHELDLHGFDVRAIDNGRRLRFWLINHRPPVDASGEPVQDATKTGANSTIEVYDLDVSRRGRDGHLVHVKTIASDAIVSPNNLVVVDDDEDRGALLFTNDHSDKVGALRGLAPILGGGSIGYCRTDTGQCHLVATEKFKVPNGITRDPVSGLIYVAQSASGAVTVHRLTDDGKLMQIDQVPLSISPDNLCADSDGNIFVAGYPDVLQLLKAFEDPHGTGAPSTVLMIRKKEVGDEEQSAKVEHEVIKLVEDAEAKVLPTTTTAVNDLVSGRLFLGAVASTFIGVCEKQ</sequence>
<reference evidence="1 2" key="1">
    <citation type="submission" date="2020-01" db="EMBL/GenBank/DDBJ databases">
        <title>Aspergillus terreus IFO 6365 whole genome shotgun sequence.</title>
        <authorList>
            <person name="Kanamasa S."/>
            <person name="Takahashi H."/>
        </authorList>
    </citation>
    <scope>NUCLEOTIDE SEQUENCE [LARGE SCALE GENOMIC DNA]</scope>
    <source>
        <strain evidence="1 2">IFO 6365</strain>
    </source>
</reference>
<dbReference type="SUPFAM" id="SSF63829">
    <property type="entry name" value="Calcium-dependent phosphotriesterase"/>
    <property type="match status" value="1"/>
</dbReference>
<evidence type="ECO:0000313" key="1">
    <source>
        <dbReference type="EMBL" id="GFF21140.1"/>
    </source>
</evidence>
<dbReference type="Gene3D" id="2.120.10.30">
    <property type="entry name" value="TolB, C-terminal domain"/>
    <property type="match status" value="1"/>
</dbReference>
<name>A0A5M3Z488_ASPTE</name>
<gene>
    <name evidence="1" type="ORF">ATEIFO6365_0014007200</name>
</gene>
<dbReference type="Proteomes" id="UP000452235">
    <property type="component" value="Unassembled WGS sequence"/>
</dbReference>
<evidence type="ECO:0000313" key="2">
    <source>
        <dbReference type="Proteomes" id="UP000452235"/>
    </source>
</evidence>
<accession>A0A5M3Z488</accession>
<dbReference type="OrthoDB" id="5307922at2759"/>
<proteinExistence type="predicted"/>